<keyword evidence="3" id="KW-1185">Reference proteome</keyword>
<gene>
    <name evidence="2" type="ORF">D7Z54_01505</name>
</gene>
<keyword evidence="1" id="KW-1133">Transmembrane helix</keyword>
<reference evidence="2 3" key="1">
    <citation type="submission" date="2018-10" db="EMBL/GenBank/DDBJ databases">
        <title>Draft genome sequence of Bacillus salarius IM0101, isolated from a hypersaline soil in Inner Mongolia, China.</title>
        <authorList>
            <person name="Yamprayoonswat W."/>
            <person name="Boonvisut S."/>
            <person name="Jumpathong W."/>
            <person name="Sittihan S."/>
            <person name="Ruangsuj P."/>
            <person name="Wanthongcharoen S."/>
            <person name="Thongpramul N."/>
            <person name="Pimmason S."/>
            <person name="Yu B."/>
            <person name="Yasawong M."/>
        </authorList>
    </citation>
    <scope>NUCLEOTIDE SEQUENCE [LARGE SCALE GENOMIC DNA]</scope>
    <source>
        <strain evidence="2 3">IM0101</strain>
    </source>
</reference>
<dbReference type="AlphaFoldDB" id="A0A428NAB8"/>
<evidence type="ECO:0000256" key="1">
    <source>
        <dbReference type="SAM" id="Phobius"/>
    </source>
</evidence>
<dbReference type="EMBL" id="RBVX01000001">
    <property type="protein sequence ID" value="RSL35270.1"/>
    <property type="molecule type" value="Genomic_DNA"/>
</dbReference>
<sequence length="76" mass="8781">MTEGDQHHLFTNSQTLSTELASFFTHGILRVYTFVFFCVLGMENIGGFVFFFFIYDVEYSDGLRNHLDIALNLQFG</sequence>
<dbReference type="Proteomes" id="UP000275076">
    <property type="component" value="Unassembled WGS sequence"/>
</dbReference>
<dbReference type="RefSeq" id="WP_125553726.1">
    <property type="nucleotide sequence ID" value="NZ_RBVX01000001.1"/>
</dbReference>
<keyword evidence="1" id="KW-0472">Membrane</keyword>
<comment type="caution">
    <text evidence="2">The sequence shown here is derived from an EMBL/GenBank/DDBJ whole genome shotgun (WGS) entry which is preliminary data.</text>
</comment>
<proteinExistence type="predicted"/>
<accession>A0A428NAB8</accession>
<feature type="transmembrane region" description="Helical" evidence="1">
    <location>
        <begin position="31"/>
        <end position="55"/>
    </location>
</feature>
<name>A0A428NAB8_9BACI</name>
<protein>
    <submittedName>
        <fullName evidence="2">Uncharacterized protein</fullName>
    </submittedName>
</protein>
<evidence type="ECO:0000313" key="2">
    <source>
        <dbReference type="EMBL" id="RSL35270.1"/>
    </source>
</evidence>
<evidence type="ECO:0000313" key="3">
    <source>
        <dbReference type="Proteomes" id="UP000275076"/>
    </source>
</evidence>
<keyword evidence="1" id="KW-0812">Transmembrane</keyword>
<organism evidence="2 3">
    <name type="scientific">Salibacterium salarium</name>
    <dbReference type="NCBI Taxonomy" id="284579"/>
    <lineage>
        <taxon>Bacteria</taxon>
        <taxon>Bacillati</taxon>
        <taxon>Bacillota</taxon>
        <taxon>Bacilli</taxon>
        <taxon>Bacillales</taxon>
        <taxon>Bacillaceae</taxon>
    </lineage>
</organism>